<dbReference type="AlphaFoldDB" id="R7QSQ4"/>
<protein>
    <submittedName>
        <fullName evidence="1">Uncharacterized protein</fullName>
    </submittedName>
</protein>
<dbReference type="EMBL" id="HG002195">
    <property type="protein sequence ID" value="CDF40531.1"/>
    <property type="molecule type" value="Genomic_DNA"/>
</dbReference>
<sequence length="56" mass="6663">MGRLQPKHRPVYIAFVACKSRYISSFLIISYHRSAGFLHKWWNPQQFNSPRLSEIV</sequence>
<name>R7QSQ4_CHOCR</name>
<keyword evidence="2" id="KW-1185">Reference proteome</keyword>
<reference evidence="2" key="1">
    <citation type="journal article" date="2013" name="Proc. Natl. Acad. Sci. U.S.A.">
        <title>Genome structure and metabolic features in the red seaweed Chondrus crispus shed light on evolution of the Archaeplastida.</title>
        <authorList>
            <person name="Collen J."/>
            <person name="Porcel B."/>
            <person name="Carre W."/>
            <person name="Ball S.G."/>
            <person name="Chaparro C."/>
            <person name="Tonon T."/>
            <person name="Barbeyron T."/>
            <person name="Michel G."/>
            <person name="Noel B."/>
            <person name="Valentin K."/>
            <person name="Elias M."/>
            <person name="Artiguenave F."/>
            <person name="Arun A."/>
            <person name="Aury J.M."/>
            <person name="Barbosa-Neto J.F."/>
            <person name="Bothwell J.H."/>
            <person name="Bouget F.Y."/>
            <person name="Brillet L."/>
            <person name="Cabello-Hurtado F."/>
            <person name="Capella-Gutierrez S."/>
            <person name="Charrier B."/>
            <person name="Cladiere L."/>
            <person name="Cock J.M."/>
            <person name="Coelho S.M."/>
            <person name="Colleoni C."/>
            <person name="Czjzek M."/>
            <person name="Da Silva C."/>
            <person name="Delage L."/>
            <person name="Denoeud F."/>
            <person name="Deschamps P."/>
            <person name="Dittami S.M."/>
            <person name="Gabaldon T."/>
            <person name="Gachon C.M."/>
            <person name="Groisillier A."/>
            <person name="Herve C."/>
            <person name="Jabbari K."/>
            <person name="Katinka M."/>
            <person name="Kloareg B."/>
            <person name="Kowalczyk N."/>
            <person name="Labadie K."/>
            <person name="Leblanc C."/>
            <person name="Lopez P.J."/>
            <person name="McLachlan D.H."/>
            <person name="Meslet-Cladiere L."/>
            <person name="Moustafa A."/>
            <person name="Nehr Z."/>
            <person name="Nyvall Collen P."/>
            <person name="Panaud O."/>
            <person name="Partensky F."/>
            <person name="Poulain J."/>
            <person name="Rensing S.A."/>
            <person name="Rousvoal S."/>
            <person name="Samson G."/>
            <person name="Symeonidi A."/>
            <person name="Weissenbach J."/>
            <person name="Zambounis A."/>
            <person name="Wincker P."/>
            <person name="Boyen C."/>
        </authorList>
    </citation>
    <scope>NUCLEOTIDE SEQUENCE [LARGE SCALE GENOMIC DNA]</scope>
    <source>
        <strain evidence="2">cv. Stackhouse</strain>
    </source>
</reference>
<dbReference type="RefSeq" id="XP_005710825.1">
    <property type="nucleotide sequence ID" value="XM_005710768.1"/>
</dbReference>
<dbReference type="GeneID" id="17318546"/>
<evidence type="ECO:0000313" key="1">
    <source>
        <dbReference type="EMBL" id="CDF40531.1"/>
    </source>
</evidence>
<evidence type="ECO:0000313" key="2">
    <source>
        <dbReference type="Proteomes" id="UP000012073"/>
    </source>
</evidence>
<accession>R7QSQ4</accession>
<gene>
    <name evidence="1" type="ORF">CHC_T00007245001</name>
</gene>
<proteinExistence type="predicted"/>
<dbReference type="Proteomes" id="UP000012073">
    <property type="component" value="Unassembled WGS sequence"/>
</dbReference>
<organism evidence="1 2">
    <name type="scientific">Chondrus crispus</name>
    <name type="common">Carrageen Irish moss</name>
    <name type="synonym">Polymorpha crispa</name>
    <dbReference type="NCBI Taxonomy" id="2769"/>
    <lineage>
        <taxon>Eukaryota</taxon>
        <taxon>Rhodophyta</taxon>
        <taxon>Florideophyceae</taxon>
        <taxon>Rhodymeniophycidae</taxon>
        <taxon>Gigartinales</taxon>
        <taxon>Gigartinaceae</taxon>
        <taxon>Chondrus</taxon>
    </lineage>
</organism>
<dbReference type="KEGG" id="ccp:CHC_T00007245001"/>
<dbReference type="Gramene" id="CDF40531">
    <property type="protein sequence ID" value="CDF40531"/>
    <property type="gene ID" value="CHC_T00007245001"/>
</dbReference>